<dbReference type="EMBL" id="REGN01000911">
    <property type="protein sequence ID" value="RNA38135.1"/>
    <property type="molecule type" value="Genomic_DNA"/>
</dbReference>
<protein>
    <submittedName>
        <fullName evidence="1">Uncharacterized protein</fullName>
    </submittedName>
</protein>
<gene>
    <name evidence="1" type="ORF">BpHYR1_008721</name>
</gene>
<sequence>MSRLKENSPVIYHKPFDDLTFFLFEEIRNFSLSFVFLKSYGLTIDSQNKKYCVKKLMKFILTIVHEK</sequence>
<dbReference type="AlphaFoldDB" id="A0A3M7SR10"/>
<evidence type="ECO:0000313" key="2">
    <source>
        <dbReference type="Proteomes" id="UP000276133"/>
    </source>
</evidence>
<accession>A0A3M7SR10</accession>
<evidence type="ECO:0000313" key="1">
    <source>
        <dbReference type="EMBL" id="RNA38135.1"/>
    </source>
</evidence>
<proteinExistence type="predicted"/>
<keyword evidence="2" id="KW-1185">Reference proteome</keyword>
<dbReference type="Proteomes" id="UP000276133">
    <property type="component" value="Unassembled WGS sequence"/>
</dbReference>
<reference evidence="1 2" key="1">
    <citation type="journal article" date="2018" name="Sci. Rep.">
        <title>Genomic signatures of local adaptation to the degree of environmental predictability in rotifers.</title>
        <authorList>
            <person name="Franch-Gras L."/>
            <person name="Hahn C."/>
            <person name="Garcia-Roger E.M."/>
            <person name="Carmona M.J."/>
            <person name="Serra M."/>
            <person name="Gomez A."/>
        </authorList>
    </citation>
    <scope>NUCLEOTIDE SEQUENCE [LARGE SCALE GENOMIC DNA]</scope>
    <source>
        <strain evidence="1">HYR1</strain>
    </source>
</reference>
<name>A0A3M7SR10_BRAPC</name>
<organism evidence="1 2">
    <name type="scientific">Brachionus plicatilis</name>
    <name type="common">Marine rotifer</name>
    <name type="synonym">Brachionus muelleri</name>
    <dbReference type="NCBI Taxonomy" id="10195"/>
    <lineage>
        <taxon>Eukaryota</taxon>
        <taxon>Metazoa</taxon>
        <taxon>Spiralia</taxon>
        <taxon>Gnathifera</taxon>
        <taxon>Rotifera</taxon>
        <taxon>Eurotatoria</taxon>
        <taxon>Monogononta</taxon>
        <taxon>Pseudotrocha</taxon>
        <taxon>Ploima</taxon>
        <taxon>Brachionidae</taxon>
        <taxon>Brachionus</taxon>
    </lineage>
</organism>
<comment type="caution">
    <text evidence="1">The sequence shown here is derived from an EMBL/GenBank/DDBJ whole genome shotgun (WGS) entry which is preliminary data.</text>
</comment>